<keyword evidence="8" id="KW-0408">Iron</keyword>
<dbReference type="PANTHER" id="PTHR24300:SF109">
    <property type="entry name" value="CYTOCHROME P450 2D26"/>
    <property type="match status" value="1"/>
</dbReference>
<dbReference type="GO" id="GO:0005506">
    <property type="term" value="F:iron ion binding"/>
    <property type="evidence" value="ECO:0007669"/>
    <property type="project" value="InterPro"/>
</dbReference>
<keyword evidence="4" id="KW-0479">Metal-binding</keyword>
<dbReference type="GO" id="GO:0006805">
    <property type="term" value="P:xenobiotic metabolic process"/>
    <property type="evidence" value="ECO:0007669"/>
    <property type="project" value="TreeGrafter"/>
</dbReference>
<gene>
    <name evidence="10" type="ORF">U0070_019201</name>
</gene>
<evidence type="ECO:0000313" key="11">
    <source>
        <dbReference type="Proteomes" id="UP001488838"/>
    </source>
</evidence>
<dbReference type="PANTHER" id="PTHR24300">
    <property type="entry name" value="CYTOCHROME P450 508A4-RELATED"/>
    <property type="match status" value="1"/>
</dbReference>
<comment type="caution">
    <text evidence="10">The sequence shown here is derived from an EMBL/GenBank/DDBJ whole genome shotgun (WGS) entry which is preliminary data.</text>
</comment>
<evidence type="ECO:0000256" key="7">
    <source>
        <dbReference type="ARBA" id="ARBA00023002"/>
    </source>
</evidence>
<dbReference type="GO" id="GO:0020037">
    <property type="term" value="F:heme binding"/>
    <property type="evidence" value="ECO:0007669"/>
    <property type="project" value="InterPro"/>
</dbReference>
<keyword evidence="9" id="KW-0812">Transmembrane</keyword>
<dbReference type="GO" id="GO:0019369">
    <property type="term" value="P:arachidonate metabolic process"/>
    <property type="evidence" value="ECO:0007669"/>
    <property type="project" value="TreeGrafter"/>
</dbReference>
<dbReference type="AlphaFoldDB" id="A0AAW0H7K8"/>
<protein>
    <submittedName>
        <fullName evidence="10">Uncharacterized protein</fullName>
    </submittedName>
</protein>
<dbReference type="Pfam" id="PF00067">
    <property type="entry name" value="p450"/>
    <property type="match status" value="1"/>
</dbReference>
<sequence length="135" mass="15021">GPGAQSGDGLWSLVLFTAIFLLLVDLMHRHKFWTARYPPGPVPLPGLGNLLQVDFENMPYSVYKVREMASSVFLLQLRQRYGDVFSLQMAWKPVINGLKAVREVLVTCGEDTADHPPMPVYGFLGYGPKGKGKEL</sequence>
<evidence type="ECO:0000256" key="2">
    <source>
        <dbReference type="ARBA" id="ARBA00004406"/>
    </source>
</evidence>
<organism evidence="10 11">
    <name type="scientific">Myodes glareolus</name>
    <name type="common">Bank vole</name>
    <name type="synonym">Clethrionomys glareolus</name>
    <dbReference type="NCBI Taxonomy" id="447135"/>
    <lineage>
        <taxon>Eukaryota</taxon>
        <taxon>Metazoa</taxon>
        <taxon>Chordata</taxon>
        <taxon>Craniata</taxon>
        <taxon>Vertebrata</taxon>
        <taxon>Euteleostomi</taxon>
        <taxon>Mammalia</taxon>
        <taxon>Eutheria</taxon>
        <taxon>Euarchontoglires</taxon>
        <taxon>Glires</taxon>
        <taxon>Rodentia</taxon>
        <taxon>Myomorpha</taxon>
        <taxon>Muroidea</taxon>
        <taxon>Cricetidae</taxon>
        <taxon>Arvicolinae</taxon>
        <taxon>Myodes</taxon>
    </lineage>
</organism>
<dbReference type="InterPro" id="IPR036396">
    <property type="entry name" value="Cyt_P450_sf"/>
</dbReference>
<evidence type="ECO:0000256" key="1">
    <source>
        <dbReference type="ARBA" id="ARBA00004174"/>
    </source>
</evidence>
<evidence type="ECO:0000256" key="9">
    <source>
        <dbReference type="SAM" id="Phobius"/>
    </source>
</evidence>
<comment type="subcellular location">
    <subcellularLocation>
        <location evidence="2">Endoplasmic reticulum membrane</location>
        <topology evidence="2">Peripheral membrane protein</topology>
    </subcellularLocation>
    <subcellularLocation>
        <location evidence="1">Microsome membrane</location>
        <topology evidence="1">Peripheral membrane protein</topology>
    </subcellularLocation>
</comment>
<dbReference type="GO" id="GO:0005789">
    <property type="term" value="C:endoplasmic reticulum membrane"/>
    <property type="evidence" value="ECO:0007669"/>
    <property type="project" value="UniProtKB-SubCell"/>
</dbReference>
<keyword evidence="5" id="KW-0256">Endoplasmic reticulum</keyword>
<evidence type="ECO:0000256" key="3">
    <source>
        <dbReference type="ARBA" id="ARBA00010617"/>
    </source>
</evidence>
<keyword evidence="9" id="KW-0472">Membrane</keyword>
<dbReference type="InterPro" id="IPR001128">
    <property type="entry name" value="Cyt_P450"/>
</dbReference>
<dbReference type="Proteomes" id="UP001488838">
    <property type="component" value="Unassembled WGS sequence"/>
</dbReference>
<comment type="similarity">
    <text evidence="3">Belongs to the cytochrome P450 family.</text>
</comment>
<feature type="transmembrane region" description="Helical" evidence="9">
    <location>
        <begin position="6"/>
        <end position="26"/>
    </location>
</feature>
<dbReference type="Gene3D" id="1.10.630.10">
    <property type="entry name" value="Cytochrome P450"/>
    <property type="match status" value="1"/>
</dbReference>
<keyword evidence="7" id="KW-0560">Oxidoreductase</keyword>
<evidence type="ECO:0000256" key="8">
    <source>
        <dbReference type="ARBA" id="ARBA00023004"/>
    </source>
</evidence>
<name>A0AAW0H7K8_MYOGA</name>
<proteinExistence type="inferred from homology"/>
<dbReference type="EMBL" id="JBBHLL010000782">
    <property type="protein sequence ID" value="KAK7797729.1"/>
    <property type="molecule type" value="Genomic_DNA"/>
</dbReference>
<keyword evidence="9" id="KW-1133">Transmembrane helix</keyword>
<evidence type="ECO:0000256" key="6">
    <source>
        <dbReference type="ARBA" id="ARBA00022848"/>
    </source>
</evidence>
<feature type="non-terminal residue" evidence="10">
    <location>
        <position position="1"/>
    </location>
</feature>
<evidence type="ECO:0000256" key="4">
    <source>
        <dbReference type="ARBA" id="ARBA00022723"/>
    </source>
</evidence>
<evidence type="ECO:0000313" key="10">
    <source>
        <dbReference type="EMBL" id="KAK7797729.1"/>
    </source>
</evidence>
<keyword evidence="6" id="KW-0492">Microsome</keyword>
<keyword evidence="11" id="KW-1185">Reference proteome</keyword>
<evidence type="ECO:0000256" key="5">
    <source>
        <dbReference type="ARBA" id="ARBA00022824"/>
    </source>
</evidence>
<dbReference type="GO" id="GO:0016712">
    <property type="term" value="F:oxidoreductase activity, acting on paired donors, with incorporation or reduction of molecular oxygen, reduced flavin or flavoprotein as one donor, and incorporation of one atom of oxygen"/>
    <property type="evidence" value="ECO:0007669"/>
    <property type="project" value="TreeGrafter"/>
</dbReference>
<dbReference type="InterPro" id="IPR050182">
    <property type="entry name" value="Cytochrome_P450_fam2"/>
</dbReference>
<reference evidence="10 11" key="1">
    <citation type="journal article" date="2023" name="bioRxiv">
        <title>Conserved and derived expression patterns and positive selection on dental genes reveal complex evolutionary context of ever-growing rodent molars.</title>
        <authorList>
            <person name="Calamari Z.T."/>
            <person name="Song A."/>
            <person name="Cohen E."/>
            <person name="Akter M."/>
            <person name="Roy R.D."/>
            <person name="Hallikas O."/>
            <person name="Christensen M.M."/>
            <person name="Li P."/>
            <person name="Marangoni P."/>
            <person name="Jernvall J."/>
            <person name="Klein O.D."/>
        </authorList>
    </citation>
    <scope>NUCLEOTIDE SEQUENCE [LARGE SCALE GENOMIC DNA]</scope>
    <source>
        <strain evidence="10">V071</strain>
    </source>
</reference>
<accession>A0AAW0H7K8</accession>
<dbReference type="SUPFAM" id="SSF48264">
    <property type="entry name" value="Cytochrome P450"/>
    <property type="match status" value="1"/>
</dbReference>